<evidence type="ECO:0000259" key="2">
    <source>
        <dbReference type="Pfam" id="PF04830"/>
    </source>
</evidence>
<dbReference type="Pfam" id="PF04830">
    <property type="entry name" value="DUF637"/>
    <property type="match status" value="1"/>
</dbReference>
<feature type="region of interest" description="Disordered" evidence="1">
    <location>
        <begin position="1273"/>
        <end position="1293"/>
    </location>
</feature>
<evidence type="ECO:0000313" key="3">
    <source>
        <dbReference type="EMBL" id="CAG9186329.1"/>
    </source>
</evidence>
<evidence type="ECO:0000313" key="4">
    <source>
        <dbReference type="Proteomes" id="UP000706525"/>
    </source>
</evidence>
<dbReference type="InterPro" id="IPR006915">
    <property type="entry name" value="DUF637_hemagglutn_put"/>
</dbReference>
<feature type="region of interest" description="Disordered" evidence="1">
    <location>
        <begin position="466"/>
        <end position="501"/>
    </location>
</feature>
<feature type="compositionally biased region" description="Polar residues" evidence="1">
    <location>
        <begin position="9"/>
        <end position="21"/>
    </location>
</feature>
<evidence type="ECO:0000256" key="1">
    <source>
        <dbReference type="SAM" id="MobiDB-lite"/>
    </source>
</evidence>
<proteinExistence type="predicted"/>
<dbReference type="NCBIfam" id="TIGR01731">
    <property type="entry name" value="fil_hemag_20aa"/>
    <property type="match status" value="5"/>
</dbReference>
<feature type="domain" description="DUF637" evidence="2">
    <location>
        <begin position="884"/>
        <end position="1057"/>
    </location>
</feature>
<reference evidence="3 4" key="1">
    <citation type="submission" date="2021-08" db="EMBL/GenBank/DDBJ databases">
        <authorList>
            <person name="Peeters C."/>
        </authorList>
    </citation>
    <scope>NUCLEOTIDE SEQUENCE [LARGE SCALE GENOMIC DNA]</scope>
    <source>
        <strain evidence="3 4">LMG 32289</strain>
    </source>
</reference>
<gene>
    <name evidence="3" type="ORF">LMG32289_06376</name>
</gene>
<dbReference type="Proteomes" id="UP000706525">
    <property type="component" value="Unassembled WGS sequence"/>
</dbReference>
<dbReference type="EMBL" id="CAJZAG010000017">
    <property type="protein sequence ID" value="CAG9186329.1"/>
    <property type="molecule type" value="Genomic_DNA"/>
</dbReference>
<comment type="caution">
    <text evidence="3">The sequence shown here is derived from an EMBL/GenBank/DDBJ whole genome shotgun (WGS) entry which is preliminary data.</text>
</comment>
<keyword evidence="4" id="KW-1185">Reference proteome</keyword>
<organism evidence="3 4">
    <name type="scientific">Cupriavidus pampae</name>
    <dbReference type="NCBI Taxonomy" id="659251"/>
    <lineage>
        <taxon>Bacteria</taxon>
        <taxon>Pseudomonadati</taxon>
        <taxon>Pseudomonadota</taxon>
        <taxon>Betaproteobacteria</taxon>
        <taxon>Burkholderiales</taxon>
        <taxon>Burkholderiaceae</taxon>
        <taxon>Cupriavidus</taxon>
    </lineage>
</organism>
<protein>
    <recommendedName>
        <fullName evidence="2">DUF637 domain-containing protein</fullName>
    </recommendedName>
</protein>
<name>A0ABM8Y0S4_9BURK</name>
<feature type="region of interest" description="Disordered" evidence="1">
    <location>
        <begin position="1"/>
        <end position="21"/>
    </location>
</feature>
<sequence>MPAWHLIDATSTAPRNESGQPITLPTVDRTVVQQVDGVAGQIVTGGNLDITAATLSNQGGIVSAARNVTLNVGTLDNSRSATLANIVTDTVNQSELDAFLARLKALGEVDPHTGVKTLYSQLMYGTIPPSCEGDSCGAPPMTAAALNVGVNTNGAAVVAPTQTTVTHQLGKAGQITAGGSLALNGTGDLTNAGDIAAAGNIKITTPGTFTNKGVHEVNVTTVQGCVPGGDCPDDSAPTVQSVAWKQTPSTIAAGNTLTIEAGNVQNLSATLAAQGTVGITTAGTVTNQAGVIQSVSGDVSITAASLVNKSIDPVKLHKSYGGQNPSYAGGCNPGGTYGNSQCSATEDAAAGPAAVISAARDVTIQTGSVSNNGALITGGRNVNVQASGGVDNTAIALNADWVGRWQENRSGGDRWHDTGGRATIGNIASGIQAGNALTVNAGGQIVNTGNLLGAGVDLTGASLVNGITSPDQPTPPAATPRQVISLGPAPVPAGSLPATTPAADPTQPWQFTPVIVATPSAPTTGTAPSVDWHFNAKPSGTPITTPGGGAQYVNPNAATAVLAGVTPDSLLAQLPPELRPGNVSFYYDPYTESQQLQQAALAQTGQQSFINGLAWDSQNNLSVNDQQKLALYNNAADYAKANHIALGQALTDDQVKALDAPMLWYVEQAVPDPRCTAASSVCPSVNALVPQVYLPEGYAQALSLPTGGTISGDNIKIAVDGQLRNTGQVVANDTLTVKAGSIDLSPNVVSIGTNAYKAQGGWNVVTGTVVQPGGFLSAMHMDIEADSIRAINDAFRITRADGSVDADASAALVAQLKESLGLNYVEGTVADDIHTQFIKEKKGLGVIGQIVAMVAAVAASIVTAGAAAAAMGVALSSMTLGQAMMVAALSSMAGSMASQIVSGQGLNFGKIAQAGLIGAVTAGLTNGITFDGSSFGVSEWGQSLKDTNTLANLAGSSSAGGVLQAAKDGATGTIYQQAVGMIGTGLINAGVSTAFNGGSFGQALLNNLVAQAAALGAKGIGGATDALTLENVASHAALGCAAQSAMGGDCASGAIGGATSAVVAPLVGDAVGVQTNADRANPVNQAIVTAIAMLAGAGVAQALGQNSAAAAAAAQNEALNNYLSAKQEMGLIDSIKSCASGDTACVAKWTSYYASINTTQQQAAQNCKLDNCTALANDARAPSINTSANVAACQGVAACVSLLSNLQAQNVSAQASALSRWNSTSNEKAQEISQQAAQGSTGSSIWAQMFGQLSPVDASGAVDAAIGAIGSIGSRPTPRQSETDIGGDLGAGYNPQVSYKDGREVPYGTAGSVRPDFVAADGAASFEVKNYNIATNSSGLINNVAQQAIQRASNLPAGMEQQVVIDVRGQAVTEAQKNLIVQGIVLKSNGVISPTEIQFKTR</sequence>
<accession>A0ABM8Y0S4</accession>
<dbReference type="InterPro" id="IPR010069">
    <property type="entry name" value="CdiA_FHA1_rpt"/>
</dbReference>